<comment type="caution">
    <text evidence="1">The sequence shown here is derived from an EMBL/GenBank/DDBJ whole genome shotgun (WGS) entry which is preliminary data.</text>
</comment>
<evidence type="ECO:0008006" key="3">
    <source>
        <dbReference type="Google" id="ProtNLM"/>
    </source>
</evidence>
<reference evidence="1 2" key="1">
    <citation type="submission" date="2015-09" db="EMBL/GenBank/DDBJ databases">
        <title>Host preference determinants of Valsa canker pathogens revealed by comparative genomics.</title>
        <authorList>
            <person name="Yin Z."/>
            <person name="Huang L."/>
        </authorList>
    </citation>
    <scope>NUCLEOTIDE SEQUENCE [LARGE SCALE GENOMIC DNA]</scope>
    <source>
        <strain evidence="1 2">SXYLt</strain>
    </source>
</reference>
<sequence length="498" mass="56391">MAQLTSLPNEIKDYIINCVIQTSPETAALCASVCRDWQFLVERRAFRHLNFDQSDLENVRRILTPTRQAYICQVYFVALLPEYDANHRIYKEETTEEQRANDCAFTDAIIGLFETLAGWDLDVSANRATGVKLILGASSPSDSGTDVAPYRRLRNTWRDSVLELNLAQDTQPDYELPRLPMITSFIYGGGRNTAPSACCYIAAKMPNLRDINWGFDDYDAWETSPTRRKQLRLEFARGLADLPESLRSFALQFSHRSLENHAVDPPVLVEGPISTSLDPLSEALRSLSLRLETFILELGVVMGEDLFWPKEGEECTWPCLEEIEVNLSCTSPSGEWLYRHDPKQPPPPPPRSMLPDRRYYTRSHPVPEQVSRYFLAAAHAAAHMPRLRHLRMEFHGYPECGLDFEVPGDDMLGSAEVYVWGTTELELTTEMRDAWRAAGSAQGRRVEFVSGLDDERVSRFQCDCQPFRDNEVGGWAPLKPIGFMPPGSSLIDAIGFDL</sequence>
<proteinExistence type="predicted"/>
<dbReference type="Proteomes" id="UP000285146">
    <property type="component" value="Unassembled WGS sequence"/>
</dbReference>
<accession>A0A423XCL8</accession>
<dbReference type="EMBL" id="LKEB01000018">
    <property type="protein sequence ID" value="ROW13720.1"/>
    <property type="molecule type" value="Genomic_DNA"/>
</dbReference>
<keyword evidence="2" id="KW-1185">Reference proteome</keyword>
<dbReference type="InParanoid" id="A0A423XCL8"/>
<gene>
    <name evidence="1" type="ORF">VPNG_04605</name>
</gene>
<organism evidence="1 2">
    <name type="scientific">Cytospora leucostoma</name>
    <dbReference type="NCBI Taxonomy" id="1230097"/>
    <lineage>
        <taxon>Eukaryota</taxon>
        <taxon>Fungi</taxon>
        <taxon>Dikarya</taxon>
        <taxon>Ascomycota</taxon>
        <taxon>Pezizomycotina</taxon>
        <taxon>Sordariomycetes</taxon>
        <taxon>Sordariomycetidae</taxon>
        <taxon>Diaporthales</taxon>
        <taxon>Cytosporaceae</taxon>
        <taxon>Cytospora</taxon>
    </lineage>
</organism>
<dbReference type="STRING" id="1230097.A0A423XCL8"/>
<dbReference type="OrthoDB" id="4802432at2759"/>
<evidence type="ECO:0000313" key="2">
    <source>
        <dbReference type="Proteomes" id="UP000285146"/>
    </source>
</evidence>
<dbReference type="AlphaFoldDB" id="A0A423XCL8"/>
<name>A0A423XCL8_9PEZI</name>
<protein>
    <recommendedName>
        <fullName evidence="3">F-box domain-containing protein</fullName>
    </recommendedName>
</protein>
<evidence type="ECO:0000313" key="1">
    <source>
        <dbReference type="EMBL" id="ROW13720.1"/>
    </source>
</evidence>